<keyword evidence="3" id="KW-1185">Reference proteome</keyword>
<dbReference type="Pfam" id="PF20706">
    <property type="entry name" value="GT4-conflict"/>
    <property type="match status" value="1"/>
</dbReference>
<dbReference type="Gene3D" id="3.40.50.2000">
    <property type="entry name" value="Glycogen Phosphorylase B"/>
    <property type="match status" value="1"/>
</dbReference>
<dbReference type="SUPFAM" id="SSF53756">
    <property type="entry name" value="UDP-Glycosyltransferase/glycogen phosphorylase"/>
    <property type="match status" value="1"/>
</dbReference>
<organism evidence="3 4">
    <name type="scientific">Branchiostoma floridae</name>
    <name type="common">Florida lancelet</name>
    <name type="synonym">Amphioxus</name>
    <dbReference type="NCBI Taxonomy" id="7739"/>
    <lineage>
        <taxon>Eukaryota</taxon>
        <taxon>Metazoa</taxon>
        <taxon>Chordata</taxon>
        <taxon>Cephalochordata</taxon>
        <taxon>Leptocardii</taxon>
        <taxon>Amphioxiformes</taxon>
        <taxon>Branchiostomatidae</taxon>
        <taxon>Branchiostoma</taxon>
    </lineage>
</organism>
<reference evidence="4" key="2">
    <citation type="submission" date="2025-08" db="UniProtKB">
        <authorList>
            <consortium name="RefSeq"/>
        </authorList>
    </citation>
    <scope>IDENTIFICATION</scope>
    <source>
        <strain evidence="4">S238N-H82</strain>
        <tissue evidence="4">Testes</tissue>
    </source>
</reference>
<evidence type="ECO:0000313" key="4">
    <source>
        <dbReference type="RefSeq" id="XP_035663434.1"/>
    </source>
</evidence>
<feature type="repeat" description="TPR" evidence="1">
    <location>
        <begin position="1050"/>
        <end position="1083"/>
    </location>
</feature>
<dbReference type="SUPFAM" id="SSF48452">
    <property type="entry name" value="TPR-like"/>
    <property type="match status" value="6"/>
</dbReference>
<dbReference type="SMART" id="SM00028">
    <property type="entry name" value="TPR"/>
    <property type="match status" value="19"/>
</dbReference>
<dbReference type="CDD" id="cd03801">
    <property type="entry name" value="GT4_PimA-like"/>
    <property type="match status" value="1"/>
</dbReference>
<feature type="compositionally biased region" description="Polar residues" evidence="2">
    <location>
        <begin position="664"/>
        <end position="675"/>
    </location>
</feature>
<reference evidence="3" key="1">
    <citation type="journal article" date="2020" name="Nat. Ecol. Evol.">
        <title>Deeply conserved synteny resolves early events in vertebrate evolution.</title>
        <authorList>
            <person name="Simakov O."/>
            <person name="Marletaz F."/>
            <person name="Yue J.X."/>
            <person name="O'Connell B."/>
            <person name="Jenkins J."/>
            <person name="Brandt A."/>
            <person name="Calef R."/>
            <person name="Tung C.H."/>
            <person name="Huang T.K."/>
            <person name="Schmutz J."/>
            <person name="Satoh N."/>
            <person name="Yu J.K."/>
            <person name="Putnam N.H."/>
            <person name="Green R.E."/>
            <person name="Rokhsar D.S."/>
        </authorList>
    </citation>
    <scope>NUCLEOTIDE SEQUENCE [LARGE SCALE GENOMIC DNA]</scope>
    <source>
        <strain evidence="3">S238N-H82</strain>
    </source>
</reference>
<accession>A0A9J7HSV0</accession>
<feature type="compositionally biased region" description="Polar residues" evidence="2">
    <location>
        <begin position="638"/>
        <end position="656"/>
    </location>
</feature>
<feature type="repeat" description="TPR" evidence="1">
    <location>
        <begin position="931"/>
        <end position="964"/>
    </location>
</feature>
<dbReference type="InterPro" id="IPR019734">
    <property type="entry name" value="TPR_rpt"/>
</dbReference>
<dbReference type="PANTHER" id="PTHR10098">
    <property type="entry name" value="RAPSYN-RELATED"/>
    <property type="match status" value="1"/>
</dbReference>
<feature type="repeat" description="TPR" evidence="1">
    <location>
        <begin position="1763"/>
        <end position="1796"/>
    </location>
</feature>
<dbReference type="Gene3D" id="1.25.40.10">
    <property type="entry name" value="Tetratricopeptide repeat domain"/>
    <property type="match status" value="8"/>
</dbReference>
<dbReference type="PROSITE" id="PS50293">
    <property type="entry name" value="TPR_REGION"/>
    <property type="match status" value="1"/>
</dbReference>
<feature type="region of interest" description="Disordered" evidence="2">
    <location>
        <begin position="712"/>
        <end position="740"/>
    </location>
</feature>
<feature type="repeat" description="TPR" evidence="1">
    <location>
        <begin position="1308"/>
        <end position="1341"/>
    </location>
</feature>
<feature type="region of interest" description="Disordered" evidence="2">
    <location>
        <begin position="630"/>
        <end position="686"/>
    </location>
</feature>
<dbReference type="PROSITE" id="PS50005">
    <property type="entry name" value="TPR"/>
    <property type="match status" value="6"/>
</dbReference>
<feature type="repeat" description="TPR" evidence="1">
    <location>
        <begin position="1723"/>
        <end position="1756"/>
    </location>
</feature>
<dbReference type="Pfam" id="PF13176">
    <property type="entry name" value="TPR_7"/>
    <property type="match status" value="1"/>
</dbReference>
<dbReference type="PANTHER" id="PTHR10098:SF106">
    <property type="entry name" value="TETRATRICOPEPTIDE REPEAT PROTEIN 28-LIKE PROTEIN"/>
    <property type="match status" value="1"/>
</dbReference>
<evidence type="ECO:0000313" key="3">
    <source>
        <dbReference type="Proteomes" id="UP000001554"/>
    </source>
</evidence>
<dbReference type="OrthoDB" id="626167at2759"/>
<name>A0A9J7HSV0_BRAFL</name>
<dbReference type="GeneID" id="118407121"/>
<dbReference type="OMA" id="LGMAFWD"/>
<feature type="compositionally biased region" description="Polar residues" evidence="2">
    <location>
        <begin position="712"/>
        <end position="724"/>
    </location>
</feature>
<proteinExistence type="predicted"/>
<protein>
    <submittedName>
        <fullName evidence="4">Uncharacterized protein LOC118407121</fullName>
    </submittedName>
</protein>
<dbReference type="InterPro" id="IPR011990">
    <property type="entry name" value="TPR-like_helical_dom_sf"/>
</dbReference>
<gene>
    <name evidence="4" type="primary">LOC118407121</name>
</gene>
<sequence length="1930" mass="221179">MVQDEYNTSQGEISINPQLGEILKEKSQDTPVFTAVLQATEEDKKDAQRDGVELLLPKLDPSDPRTDPSPDWLTYDHRVKYPHLPAKTVSIVGHAGVTSRAAVRIKQERYPDTRVILFTSDIPEDTEYYKGDEEAMAIGKKEDSILQDAQEADVVFSLGNTIFDHFETQFKAIPASKRPQHFKFVQRPSKVFEKAQAEYKKAETMVVLSIGRVKGFEKLKGYDLAVESLSIVADKMKVRYRVIGVDKDDFKTSKAILEHCKSSNLQITLLPYGTQKDICKEMMQAHLVLMPSRAEPFGLVGLEAIAAGVPVLVSSKSGLADFIHEHVDELHHSIVDMDEGTSARHWAHCIERVLKHNETEFETAARCRQKLLSSEYWEESHQQFIQACTDTAGNDAQKTAQAHKTRGADSVGDTCTDENKKVRKLDQKIKLSVRSRSTLTQGKAILRDRLHHITEEQSETVFDETIERYKQLKAEVIVVDNTCTLSEEGKTDLLSTIDKMFTIAVLKDEERFRQTMKKYHKVEPEILELYEACVLCELRFYHRKSQVEFVTACRDGTLSAILTEEYISQEWVQMCGGMPLYVHIEVDEADFQRGSEFFHEDNYPDNHDQSPFLCTVDQTSTITAEIQQMELQDRPSPIQGQADSDSEPENTASISSESDREVQDITSSPRHGNDSQTDDQQTEVPSEISELASLDIRELEQLMVQPRKRTFSMSSLSSGYQTGLGTPGSGPSRPDSPTGEHGIHFRLQALKAELNTPAVKEDKVKQFDLYCEIGDLYRTKLHNLQEAAKQYYQNMLECAQELPEDTKQAKAYSRLGLTCDMLGLQQEALKNHERALAIYRGEAGNETDVCVAYKNIASSLVLSGQVSDAKTNYELALAIAMETGNKTEQMDIYCKLGDLHREQLQEPKASHKYYNEMLVLARDLGKRDREGLAYNRLGLACEDMEDYEAALKWFTKDLELSRDAEDKKELRKAHTNVGNMCRLLGKLEQATSHFNTALQMAQETGDQHGQMKVYFGMGEMNRAQWPDTAIHYYGKYLAQAKQLNDRYEERVAYNRLGHVHYQMGEYEKALDWYQKNLKMCQESGDKKAATTANICLGETYRLLGKLDLATSHFNTALQMAQQTEDQHGQREVYMKMCDMYRQQLSTPSIMEDKALQLDLNCKIGDLFRTKLNNLQSALHYYQNMLKCSQELSEDTKQAMAYNRLGLTYNKLGLTTKAFLNHERALTIFKNLASSSTLSGRVSDAKTNYQLALDVAKETGNKTEEMDIYCKLGNLFIRREQLNEQHTAIRYYNQHLSLARQLGEKHEERAAYNRLGHAHYDIKEYKEALKWYQRHLKMSHENGDKKEQITAHRNVADSYKALGKLERARFHYTMTIAMETGNKTEQMDIFLKLGDLHREQLHEPQVSHKYYTEMLALARDLGRKDKESQAYNRLGMAFWDMQLQDCEAALERHQIDLKMCQEGGDKTKQITANNNIADSYKTLGKLDLARSHYHSDYEAALEWHQMDLKMRQESGDKIIVHKNIAGSYRVLADSYEELGKLDLARSHYQSAMTTALETGNKTEQMDIYCKLGDLHRVQLHEPQVSHKYYTEMLALARDLGRKDRERQAYNRLGMAFWDMQDYEAALEWHQMNLKMSQESGDKIIAHQNIADSYKALGKLDLARSHYQSAMDIAVETGNKTEQMDIYCKLGDLHREQLHKPQVSHKYYTEMLALARDLGRKEEEGQSYNRLGLACWDMQDYEAALEWHQKNLKMNQESGDKTEQIKAHTNIADSYKELGKLDLAISHYQAAMTIAMETGNKTEQMDIYFKLGDLHRKQLHKPQVSHKYYTEMLALARDLGRKDKERQAYNRLGLACEDMQDYEAALEWHQMDLKMRQESGDKIIVHKNIAGSYRVLGKLNLARSHYQSAMDIAMETGNKHQQDNIAENLAKL</sequence>
<dbReference type="Proteomes" id="UP000001554">
    <property type="component" value="Chromosome 19"/>
</dbReference>
<feature type="repeat" description="TPR" evidence="1">
    <location>
        <begin position="1605"/>
        <end position="1638"/>
    </location>
</feature>
<evidence type="ECO:0000256" key="2">
    <source>
        <dbReference type="SAM" id="MobiDB-lite"/>
    </source>
</evidence>
<dbReference type="RefSeq" id="XP_035663434.1">
    <property type="nucleotide sequence ID" value="XM_035807541.1"/>
</dbReference>
<dbReference type="KEGG" id="bfo:118407121"/>
<evidence type="ECO:0000256" key="1">
    <source>
        <dbReference type="PROSITE-ProRule" id="PRU00339"/>
    </source>
</evidence>
<dbReference type="Pfam" id="PF13424">
    <property type="entry name" value="TPR_12"/>
    <property type="match status" value="5"/>
</dbReference>
<keyword evidence="1" id="KW-0802">TPR repeat</keyword>